<proteinExistence type="inferred from homology"/>
<organism evidence="9">
    <name type="scientific">uncultured Thermomicrobiales bacterium</name>
    <dbReference type="NCBI Taxonomy" id="1645740"/>
    <lineage>
        <taxon>Bacteria</taxon>
        <taxon>Pseudomonadati</taxon>
        <taxon>Thermomicrobiota</taxon>
        <taxon>Thermomicrobia</taxon>
        <taxon>Thermomicrobiales</taxon>
        <taxon>environmental samples</taxon>
    </lineage>
</organism>
<feature type="transmembrane region" description="Helical" evidence="8">
    <location>
        <begin position="89"/>
        <end position="108"/>
    </location>
</feature>
<evidence type="ECO:0000256" key="6">
    <source>
        <dbReference type="ARBA" id="ARBA00023136"/>
    </source>
</evidence>
<dbReference type="EMBL" id="CADCWN010000056">
    <property type="protein sequence ID" value="CAA9557649.1"/>
    <property type="molecule type" value="Genomic_DNA"/>
</dbReference>
<keyword evidence="3" id="KW-1003">Cell membrane</keyword>
<dbReference type="Pfam" id="PF03916">
    <property type="entry name" value="NrfD"/>
    <property type="match status" value="1"/>
</dbReference>
<gene>
    <name evidence="9" type="ORF">AVDCRST_MAG18-810</name>
</gene>
<dbReference type="InterPro" id="IPR052049">
    <property type="entry name" value="Electron_transfer_protein"/>
</dbReference>
<comment type="subcellular location">
    <subcellularLocation>
        <location evidence="1">Cell membrane</location>
        <topology evidence="1">Multi-pass membrane protein</topology>
    </subcellularLocation>
</comment>
<dbReference type="PANTHER" id="PTHR34856:SF2">
    <property type="entry name" value="PROTEIN NRFD"/>
    <property type="match status" value="1"/>
</dbReference>
<dbReference type="Gene3D" id="1.20.1630.10">
    <property type="entry name" value="Formate dehydrogenase/DMSO reductase domain"/>
    <property type="match status" value="1"/>
</dbReference>
<protein>
    <submittedName>
        <fullName evidence="9">Formate dehydrogenase O putative subunit</fullName>
    </submittedName>
</protein>
<evidence type="ECO:0000256" key="2">
    <source>
        <dbReference type="ARBA" id="ARBA00008929"/>
    </source>
</evidence>
<sequence>MSEPTERSPYGRRKRRGGDDATNADSPRGSRLYRGETYYGRPAIKPSHWGWLIAGYYFVGGLAGGAQVVAAVADLIAPGRDRTIVRAGRYLSLAGLLASPPLLIADLQTPARFYNMLRIIRPTSPMSIGSWILTVFGLFTSLTALAQGIEDLTGSATARRVARWSGLPAAASGMLMATYTGALSTATSVPLWAAVPRALPTLFGLASTASSLAAIALVAEAAEANEETHWRIERLSLLVGLGELAAHAAILRAWHMRGVAGPLESPALSALHKFGMVGLGAIVPTAIHAAQQLTGRRTRAGTIGAATATLAGIFIERVVIVFAGNESARRPTDYLRFTQPRGGATIQCASKGNDESA</sequence>
<feature type="transmembrane region" description="Helical" evidence="8">
    <location>
        <begin position="161"/>
        <end position="182"/>
    </location>
</feature>
<dbReference type="InterPro" id="IPR005614">
    <property type="entry name" value="NrfD-like"/>
</dbReference>
<name>A0A6J4UVC4_9BACT</name>
<feature type="transmembrane region" description="Helical" evidence="8">
    <location>
        <begin position="128"/>
        <end position="149"/>
    </location>
</feature>
<evidence type="ECO:0000256" key="1">
    <source>
        <dbReference type="ARBA" id="ARBA00004651"/>
    </source>
</evidence>
<evidence type="ECO:0000313" key="9">
    <source>
        <dbReference type="EMBL" id="CAA9557649.1"/>
    </source>
</evidence>
<dbReference type="PANTHER" id="PTHR34856">
    <property type="entry name" value="PROTEIN NRFD"/>
    <property type="match status" value="1"/>
</dbReference>
<evidence type="ECO:0000256" key="5">
    <source>
        <dbReference type="ARBA" id="ARBA00022989"/>
    </source>
</evidence>
<evidence type="ECO:0000256" key="3">
    <source>
        <dbReference type="ARBA" id="ARBA00022475"/>
    </source>
</evidence>
<dbReference type="GO" id="GO:0005886">
    <property type="term" value="C:plasma membrane"/>
    <property type="evidence" value="ECO:0007669"/>
    <property type="project" value="UniProtKB-SubCell"/>
</dbReference>
<comment type="similarity">
    <text evidence="2">Belongs to the NrfD family.</text>
</comment>
<accession>A0A6J4UVC4</accession>
<evidence type="ECO:0000256" key="8">
    <source>
        <dbReference type="SAM" id="Phobius"/>
    </source>
</evidence>
<keyword evidence="6 8" id="KW-0472">Membrane</keyword>
<keyword evidence="4 8" id="KW-0812">Transmembrane</keyword>
<reference evidence="9" key="1">
    <citation type="submission" date="2020-02" db="EMBL/GenBank/DDBJ databases">
        <authorList>
            <person name="Meier V. D."/>
        </authorList>
    </citation>
    <scope>NUCLEOTIDE SEQUENCE</scope>
    <source>
        <strain evidence="9">AVDCRST_MAG18</strain>
    </source>
</reference>
<keyword evidence="5 8" id="KW-1133">Transmembrane helix</keyword>
<evidence type="ECO:0000256" key="7">
    <source>
        <dbReference type="SAM" id="MobiDB-lite"/>
    </source>
</evidence>
<feature type="transmembrane region" description="Helical" evidence="8">
    <location>
        <begin position="202"/>
        <end position="222"/>
    </location>
</feature>
<evidence type="ECO:0000256" key="4">
    <source>
        <dbReference type="ARBA" id="ARBA00022692"/>
    </source>
</evidence>
<feature type="transmembrane region" description="Helical" evidence="8">
    <location>
        <begin position="55"/>
        <end position="77"/>
    </location>
</feature>
<dbReference type="AlphaFoldDB" id="A0A6J4UVC4"/>
<feature type="region of interest" description="Disordered" evidence="7">
    <location>
        <begin position="1"/>
        <end position="29"/>
    </location>
</feature>